<feature type="transmembrane region" description="Helical" evidence="2">
    <location>
        <begin position="189"/>
        <end position="208"/>
    </location>
</feature>
<dbReference type="InterPro" id="IPR050879">
    <property type="entry name" value="Acyltransferase_3"/>
</dbReference>
<keyword evidence="2" id="KW-0812">Transmembrane</keyword>
<dbReference type="Proteomes" id="UP000215563">
    <property type="component" value="Unassembled WGS sequence"/>
</dbReference>
<evidence type="ECO:0000259" key="3">
    <source>
        <dbReference type="Pfam" id="PF01757"/>
    </source>
</evidence>
<sequence length="393" mass="43499">MSLSEQSAPVVGPDDGTVPADRRRVGRLPSLTGLRFPAAFLVFVFHASLPFPEIRLLADDGAAHKYNQVVGQIGALGVTFFFVLSGFVLTWSARDGDSATSFWRRRFVKIMPNYVVAWILAMVLYVGAKATLFQSLGSLFMLQVWTPYFTSHLPVNPPSWSLAVEAVFYLAFPLIYLGVRRIPAQRLKFWIIGAIVAVAATPLITTLLVPAGPEVMAHADGTSPIHYWFAYILPIPRLLDFGLGILVARAVMLGRWRDIGMLWSGLLVAASYVVCFFVPYLYGLRVVFLVPAVMLTAAAAIADNEGRFTLFRNRAMVWLGEISFAFYMVHYIVLAFTRKLLGPDLFSTPAGFAIIAGQAVLTLLVSWALYAGVERPITRRWSVSRRKTAAARM</sequence>
<feature type="transmembrane region" description="Helical" evidence="2">
    <location>
        <begin position="228"/>
        <end position="248"/>
    </location>
</feature>
<keyword evidence="2" id="KW-1133">Transmembrane helix</keyword>
<keyword evidence="4" id="KW-0808">Transferase</keyword>
<reference evidence="4 5" key="1">
    <citation type="submission" date="2017-07" db="EMBL/GenBank/DDBJ databases">
        <title>Amycolatopsis alba DSM 44262 Genome sequencing and assembly.</title>
        <authorList>
            <person name="Kaur N."/>
            <person name="Mayilraj S."/>
        </authorList>
    </citation>
    <scope>NUCLEOTIDE SEQUENCE [LARGE SCALE GENOMIC DNA]</scope>
    <source>
        <strain evidence="4 5">DSM 44262</strain>
    </source>
</reference>
<evidence type="ECO:0000256" key="1">
    <source>
        <dbReference type="SAM" id="MobiDB-lite"/>
    </source>
</evidence>
<dbReference type="PANTHER" id="PTHR23028">
    <property type="entry name" value="ACETYLTRANSFERASE"/>
    <property type="match status" value="1"/>
</dbReference>
<evidence type="ECO:0000313" key="4">
    <source>
        <dbReference type="EMBL" id="OXM53100.1"/>
    </source>
</evidence>
<feature type="region of interest" description="Disordered" evidence="1">
    <location>
        <begin position="1"/>
        <end position="22"/>
    </location>
</feature>
<feature type="domain" description="Acyltransferase 3" evidence="3">
    <location>
        <begin position="30"/>
        <end position="370"/>
    </location>
</feature>
<dbReference type="EMBL" id="NMQU01000021">
    <property type="protein sequence ID" value="OXM53100.1"/>
    <property type="molecule type" value="Genomic_DNA"/>
</dbReference>
<gene>
    <name evidence="4" type="ORF">CFP75_07860</name>
</gene>
<comment type="caution">
    <text evidence="4">The sequence shown here is derived from an EMBL/GenBank/DDBJ whole genome shotgun (WGS) entry which is preliminary data.</text>
</comment>
<feature type="transmembrane region" description="Helical" evidence="2">
    <location>
        <begin position="32"/>
        <end position="49"/>
    </location>
</feature>
<accession>A0A229S2I7</accession>
<organism evidence="4 5">
    <name type="scientific">Amycolatopsis alba DSM 44262</name>
    <dbReference type="NCBI Taxonomy" id="1125972"/>
    <lineage>
        <taxon>Bacteria</taxon>
        <taxon>Bacillati</taxon>
        <taxon>Actinomycetota</taxon>
        <taxon>Actinomycetes</taxon>
        <taxon>Pseudonocardiales</taxon>
        <taxon>Pseudonocardiaceae</taxon>
        <taxon>Amycolatopsis</taxon>
    </lineage>
</organism>
<feature type="transmembrane region" description="Helical" evidence="2">
    <location>
        <begin position="260"/>
        <end position="280"/>
    </location>
</feature>
<dbReference type="PANTHER" id="PTHR23028:SF53">
    <property type="entry name" value="ACYL_TRANSF_3 DOMAIN-CONTAINING PROTEIN"/>
    <property type="match status" value="1"/>
</dbReference>
<evidence type="ECO:0000313" key="5">
    <source>
        <dbReference type="Proteomes" id="UP000215563"/>
    </source>
</evidence>
<feature type="transmembrane region" description="Helical" evidence="2">
    <location>
        <begin position="160"/>
        <end position="177"/>
    </location>
</feature>
<keyword evidence="2" id="KW-0472">Membrane</keyword>
<keyword evidence="5" id="KW-1185">Reference proteome</keyword>
<dbReference type="AlphaFoldDB" id="A0A229S2I7"/>
<dbReference type="GO" id="GO:0016020">
    <property type="term" value="C:membrane"/>
    <property type="evidence" value="ECO:0007669"/>
    <property type="project" value="TreeGrafter"/>
</dbReference>
<protein>
    <submittedName>
        <fullName evidence="4">Acyltransferase</fullName>
    </submittedName>
</protein>
<dbReference type="GO" id="GO:0016747">
    <property type="term" value="F:acyltransferase activity, transferring groups other than amino-acyl groups"/>
    <property type="evidence" value="ECO:0007669"/>
    <property type="project" value="InterPro"/>
</dbReference>
<feature type="transmembrane region" description="Helical" evidence="2">
    <location>
        <begin position="315"/>
        <end position="337"/>
    </location>
</feature>
<dbReference type="GO" id="GO:0000271">
    <property type="term" value="P:polysaccharide biosynthetic process"/>
    <property type="evidence" value="ECO:0007669"/>
    <property type="project" value="TreeGrafter"/>
</dbReference>
<name>A0A229S2I7_AMYAL</name>
<dbReference type="InterPro" id="IPR002656">
    <property type="entry name" value="Acyl_transf_3_dom"/>
</dbReference>
<evidence type="ECO:0000256" key="2">
    <source>
        <dbReference type="SAM" id="Phobius"/>
    </source>
</evidence>
<feature type="transmembrane region" description="Helical" evidence="2">
    <location>
        <begin position="286"/>
        <end position="303"/>
    </location>
</feature>
<dbReference type="OrthoDB" id="9796461at2"/>
<proteinExistence type="predicted"/>
<dbReference type="Pfam" id="PF01757">
    <property type="entry name" value="Acyl_transf_3"/>
    <property type="match status" value="1"/>
</dbReference>
<feature type="transmembrane region" description="Helical" evidence="2">
    <location>
        <begin position="349"/>
        <end position="370"/>
    </location>
</feature>
<dbReference type="RefSeq" id="WP_020630031.1">
    <property type="nucleotide sequence ID" value="NZ_KB913032.1"/>
</dbReference>
<feature type="transmembrane region" description="Helical" evidence="2">
    <location>
        <begin position="114"/>
        <end position="140"/>
    </location>
</feature>
<feature type="transmembrane region" description="Helical" evidence="2">
    <location>
        <begin position="69"/>
        <end position="93"/>
    </location>
</feature>
<keyword evidence="4" id="KW-0012">Acyltransferase</keyword>